<sequence>MNEVFSGNLSDADFKGYITMLIGKMVDDPSLQEQAQANDTVDAIC</sequence>
<evidence type="ECO:0000313" key="2">
    <source>
        <dbReference type="Proteomes" id="UP000029549"/>
    </source>
</evidence>
<dbReference type="RefSeq" id="WP_019043395.1">
    <property type="nucleotide sequence ID" value="NC_013446.2"/>
</dbReference>
<dbReference type="Proteomes" id="UP000029549">
    <property type="component" value="Unassembled WGS sequence"/>
</dbReference>
<comment type="caution">
    <text evidence="1">The sequence shown here is derived from an EMBL/GenBank/DDBJ whole genome shotgun (WGS) entry which is preliminary data.</text>
</comment>
<name>A0A096FNR0_9BURK</name>
<gene>
    <name evidence="1" type="ORF">P608_16215</name>
</gene>
<organism evidence="1 2">
    <name type="scientific">Comamonas thiooxydans</name>
    <dbReference type="NCBI Taxonomy" id="363952"/>
    <lineage>
        <taxon>Bacteria</taxon>
        <taxon>Pseudomonadati</taxon>
        <taxon>Pseudomonadota</taxon>
        <taxon>Betaproteobacteria</taxon>
        <taxon>Burkholderiales</taxon>
        <taxon>Comamonadaceae</taxon>
        <taxon>Comamonas</taxon>
    </lineage>
</organism>
<dbReference type="AlphaFoldDB" id="A0A096FNR0"/>
<keyword evidence="2" id="KW-1185">Reference proteome</keyword>
<dbReference type="EMBL" id="AWTP01000119">
    <property type="protein sequence ID" value="KGH09923.1"/>
    <property type="molecule type" value="Genomic_DNA"/>
</dbReference>
<proteinExistence type="predicted"/>
<evidence type="ECO:0000313" key="1">
    <source>
        <dbReference type="EMBL" id="KGH09923.1"/>
    </source>
</evidence>
<reference evidence="1 2" key="1">
    <citation type="submission" date="2013-09" db="EMBL/GenBank/DDBJ databases">
        <title>High correlation between genotypes and phenotypes of environmental bacteria Comamonas testosteroni strains.</title>
        <authorList>
            <person name="Liu L."/>
            <person name="Zhu W."/>
            <person name="Xia X."/>
            <person name="Xu B."/>
            <person name="Luo M."/>
            <person name="Wang G."/>
        </authorList>
    </citation>
    <scope>NUCLEOTIDE SEQUENCE [LARGE SCALE GENOMIC DNA]</scope>
    <source>
        <strain evidence="1 2">DF2</strain>
    </source>
</reference>
<accession>A0A096FNR0</accession>
<protein>
    <submittedName>
        <fullName evidence="1">Uncharacterized protein</fullName>
    </submittedName>
</protein>